<dbReference type="AlphaFoldDB" id="A0A8C5PNQ2"/>
<name>A0A8C5PNQ2_9ANUR</name>
<dbReference type="PANTHER" id="PTHR31545">
    <property type="entry name" value="SEEDY PROTEIN A/C FAMILY MEMBER"/>
    <property type="match status" value="1"/>
</dbReference>
<dbReference type="OrthoDB" id="9442170at2759"/>
<evidence type="ECO:0000256" key="1">
    <source>
        <dbReference type="ARBA" id="ARBA00010932"/>
    </source>
</evidence>
<dbReference type="Ensembl" id="ENSLLET00000026589.1">
    <property type="protein sequence ID" value="ENSLLEP00000025607.1"/>
    <property type="gene ID" value="ENSLLEG00000016261.1"/>
</dbReference>
<evidence type="ECO:0000313" key="4">
    <source>
        <dbReference type="Proteomes" id="UP000694569"/>
    </source>
</evidence>
<dbReference type="Proteomes" id="UP000694569">
    <property type="component" value="Unplaced"/>
</dbReference>
<sequence length="211" mass="25106">MGKTPRRGKRTIRIKDPVRRDQRLAFFKLLEEEKIRQFLASDTCFRISDKYLLAMVLAYFRRGGFELSEYTVLNFFTALTLANKVEEEVPFHEEIYPWALGATWWELLPQFKALQDLLWIRMNFQAIVTKEMCSEIMAEDRTHWAWTRERRTHHGFAKRFYLRTEEECSIRGPGRSPRECELCVTKPAPYHLRSSTSSRHCPVAERRAARK</sequence>
<keyword evidence="2" id="KW-0131">Cell cycle</keyword>
<evidence type="ECO:0000313" key="3">
    <source>
        <dbReference type="Ensembl" id="ENSLLEP00000025607.1"/>
    </source>
</evidence>
<dbReference type="GO" id="GO:0019901">
    <property type="term" value="F:protein kinase binding"/>
    <property type="evidence" value="ECO:0007669"/>
    <property type="project" value="InterPro"/>
</dbReference>
<dbReference type="GeneTree" id="ENSGT00940000154524"/>
<keyword evidence="4" id="KW-1185">Reference proteome</keyword>
<evidence type="ECO:0000256" key="2">
    <source>
        <dbReference type="ARBA" id="ARBA00023306"/>
    </source>
</evidence>
<dbReference type="InterPro" id="IPR052316">
    <property type="entry name" value="Speedy-Ringo_regulator"/>
</dbReference>
<dbReference type="Pfam" id="PF11357">
    <property type="entry name" value="Spy1"/>
    <property type="match status" value="1"/>
</dbReference>
<accession>A0A8C5PNQ2</accession>
<comment type="similarity">
    <text evidence="1">Belongs to the Speedy/Ringo family.</text>
</comment>
<reference evidence="3" key="1">
    <citation type="submission" date="2025-08" db="UniProtKB">
        <authorList>
            <consortium name="Ensembl"/>
        </authorList>
    </citation>
    <scope>IDENTIFICATION</scope>
</reference>
<proteinExistence type="inferred from homology"/>
<reference evidence="3" key="2">
    <citation type="submission" date="2025-09" db="UniProtKB">
        <authorList>
            <consortium name="Ensembl"/>
        </authorList>
    </citation>
    <scope>IDENTIFICATION</scope>
</reference>
<dbReference type="InterPro" id="IPR020984">
    <property type="entry name" value="Speedy"/>
</dbReference>
<dbReference type="PANTHER" id="PTHR31545:SF2">
    <property type="entry name" value="SPEEDY PROTEIN C"/>
    <property type="match status" value="1"/>
</dbReference>
<protein>
    <submittedName>
        <fullName evidence="3">Uncharacterized protein</fullName>
    </submittedName>
</protein>
<organism evidence="3 4">
    <name type="scientific">Leptobrachium leishanense</name>
    <name type="common">Leishan spiny toad</name>
    <dbReference type="NCBI Taxonomy" id="445787"/>
    <lineage>
        <taxon>Eukaryota</taxon>
        <taxon>Metazoa</taxon>
        <taxon>Chordata</taxon>
        <taxon>Craniata</taxon>
        <taxon>Vertebrata</taxon>
        <taxon>Euteleostomi</taxon>
        <taxon>Amphibia</taxon>
        <taxon>Batrachia</taxon>
        <taxon>Anura</taxon>
        <taxon>Pelobatoidea</taxon>
        <taxon>Megophryidae</taxon>
        <taxon>Leptobrachium</taxon>
    </lineage>
</organism>